<dbReference type="EC" id="4.1.1.65" evidence="11"/>
<keyword evidence="4 11" id="KW-0443">Lipid metabolism</keyword>
<evidence type="ECO:0000313" key="16">
    <source>
        <dbReference type="Proteomes" id="UP001448207"/>
    </source>
</evidence>
<evidence type="ECO:0000313" key="15">
    <source>
        <dbReference type="EMBL" id="KAL0085359.1"/>
    </source>
</evidence>
<comment type="similarity">
    <text evidence="11">Belongs to the phosphatidylserine decarboxylase family. PSD-B subfamily. Eukaryotic type II sub-subfamily.</text>
</comment>
<dbReference type="InterPro" id="IPR002048">
    <property type="entry name" value="EF_hand_dom"/>
</dbReference>
<dbReference type="NCBIfam" id="TIGR00163">
    <property type="entry name" value="PS_decarb"/>
    <property type="match status" value="1"/>
</dbReference>
<dbReference type="Pfam" id="PF00168">
    <property type="entry name" value="C2"/>
    <property type="match status" value="1"/>
</dbReference>
<proteinExistence type="inferred from homology"/>
<evidence type="ECO:0000256" key="5">
    <source>
        <dbReference type="ARBA" id="ARBA00023136"/>
    </source>
</evidence>
<dbReference type="SUPFAM" id="SSF49562">
    <property type="entry name" value="C2 domain (Calcium/lipid-binding domain, CaLB)"/>
    <property type="match status" value="1"/>
</dbReference>
<evidence type="ECO:0000256" key="8">
    <source>
        <dbReference type="ARBA" id="ARBA00023239"/>
    </source>
</evidence>
<protein>
    <recommendedName>
        <fullName evidence="11">Phosphatidylserine decarboxylase proenzyme 2</fullName>
        <ecNumber evidence="11">4.1.1.65</ecNumber>
    </recommendedName>
    <component>
        <recommendedName>
            <fullName evidence="11">Phosphatidylserine decarboxylase 2 beta chain</fullName>
        </recommendedName>
    </component>
    <component>
        <recommendedName>
            <fullName evidence="11">Phosphatidylserine decarboxylase 2 alpha chain</fullName>
        </recommendedName>
    </component>
</protein>
<comment type="pathway">
    <text evidence="11">Phospholipid metabolism; phosphatidylethanolamine biosynthesis; phosphatidylethanolamine from CDP-diacylglycerol: step 2/2.</text>
</comment>
<dbReference type="HAMAP" id="MF_00663">
    <property type="entry name" value="PS_decarb_PSD_B_type2"/>
    <property type="match status" value="1"/>
</dbReference>
<dbReference type="InterPro" id="IPR033177">
    <property type="entry name" value="PSD-B"/>
</dbReference>
<name>A0ABR3AY67_PHYBL</name>
<feature type="compositionally biased region" description="Basic and acidic residues" evidence="12">
    <location>
        <begin position="347"/>
        <end position="359"/>
    </location>
</feature>
<dbReference type="Gene3D" id="2.60.40.150">
    <property type="entry name" value="C2 domain"/>
    <property type="match status" value="1"/>
</dbReference>
<feature type="region of interest" description="Disordered" evidence="12">
    <location>
        <begin position="228"/>
        <end position="278"/>
    </location>
</feature>
<keyword evidence="9 11" id="KW-1208">Phospholipid metabolism</keyword>
<feature type="active site" description="Charge relay system; for autoendoproteolytic cleavage activity" evidence="11">
    <location>
        <position position="719"/>
    </location>
</feature>
<evidence type="ECO:0000256" key="10">
    <source>
        <dbReference type="ARBA" id="ARBA00023317"/>
    </source>
</evidence>
<feature type="active site" description="Charge relay system; for autoendoproteolytic cleavage activity" evidence="11">
    <location>
        <position position="576"/>
    </location>
</feature>
<keyword evidence="11" id="KW-0333">Golgi apparatus</keyword>
<comment type="PTM">
    <text evidence="11">Is synthesized initially as an inactive proenzyme. Formation of the active enzyme involves a self-maturation process in which the active site pyruvoyl group is generated from an internal serine residue via an autocatalytic post-translational modification. Two non-identical subunits are generated from the proenzyme in this reaction, and the pyruvate is formed at the N-terminus of the alpha chain, which is derived from the carboxyl end of the proenzyme. The autoendoproteolytic cleavage occurs by a canonical serine protease mechanism, in which the side chain hydroxyl group of the serine supplies its oxygen atom to form the C-terminus of the beta chain, while the remainder of the serine residue undergoes an oxidative deamination to produce ammonia and the pyruvoyl prosthetic group on the alpha chain. During this reaction, the Ser that is part of the protease active site of the proenzyme becomes the pyruvoyl prosthetic group, which constitutes an essential element of the active site of the mature decarboxylase.</text>
</comment>
<dbReference type="Pfam" id="PF02666">
    <property type="entry name" value="PS_Dcarbxylase"/>
    <property type="match status" value="1"/>
</dbReference>
<evidence type="ECO:0000256" key="4">
    <source>
        <dbReference type="ARBA" id="ARBA00023098"/>
    </source>
</evidence>
<keyword evidence="6 11" id="KW-0865">Zymogen</keyword>
<organism evidence="15 16">
    <name type="scientific">Phycomyces blakesleeanus</name>
    <dbReference type="NCBI Taxonomy" id="4837"/>
    <lineage>
        <taxon>Eukaryota</taxon>
        <taxon>Fungi</taxon>
        <taxon>Fungi incertae sedis</taxon>
        <taxon>Mucoromycota</taxon>
        <taxon>Mucoromycotina</taxon>
        <taxon>Mucoromycetes</taxon>
        <taxon>Mucorales</taxon>
        <taxon>Phycomycetaceae</taxon>
        <taxon>Phycomyces</taxon>
    </lineage>
</organism>
<dbReference type="SUPFAM" id="SSF47473">
    <property type="entry name" value="EF-hand"/>
    <property type="match status" value="1"/>
</dbReference>
<keyword evidence="10 11" id="KW-0670">Pyruvate</keyword>
<dbReference type="EMBL" id="JBCLYO010000010">
    <property type="protein sequence ID" value="KAL0085359.1"/>
    <property type="molecule type" value="Genomic_DNA"/>
</dbReference>
<comment type="domain">
    <text evidence="11">The C2 domains have an essential, but non-catalytic function. They may facilitate interactions with other proteins and are required for lipid transport function.</text>
</comment>
<feature type="domain" description="EF-hand" evidence="14">
    <location>
        <begin position="151"/>
        <end position="186"/>
    </location>
</feature>
<evidence type="ECO:0000256" key="7">
    <source>
        <dbReference type="ARBA" id="ARBA00023209"/>
    </source>
</evidence>
<keyword evidence="11" id="KW-0967">Endosome</keyword>
<feature type="domain" description="C2" evidence="13">
    <location>
        <begin position="1"/>
        <end position="103"/>
    </location>
</feature>
<evidence type="ECO:0000256" key="6">
    <source>
        <dbReference type="ARBA" id="ARBA00023145"/>
    </source>
</evidence>
<feature type="active site" description="Schiff-base intermediate with substrate; via pyruvic acid; for decarboxylase activity" evidence="11">
    <location>
        <position position="719"/>
    </location>
</feature>
<evidence type="ECO:0000256" key="3">
    <source>
        <dbReference type="ARBA" id="ARBA00022793"/>
    </source>
</evidence>
<dbReference type="PANTHER" id="PTHR10067:SF17">
    <property type="entry name" value="PHOSPHATIDYLSERINE DECARBOXYLASE PROENZYME 2"/>
    <property type="match status" value="1"/>
</dbReference>
<evidence type="ECO:0000256" key="9">
    <source>
        <dbReference type="ARBA" id="ARBA00023264"/>
    </source>
</evidence>
<dbReference type="SMART" id="SM00239">
    <property type="entry name" value="C2"/>
    <property type="match status" value="1"/>
</dbReference>
<evidence type="ECO:0000259" key="14">
    <source>
        <dbReference type="PROSITE" id="PS50222"/>
    </source>
</evidence>
<comment type="function">
    <text evidence="11">Catalyzes the formation of phosphatidylethanolamine (PtdEtn) from phosphatidylserine (PtdSer). Plays a central role in phospholipid metabolism and in the interorganelle trafficking of phosphatidylserine.</text>
</comment>
<feature type="compositionally biased region" description="Basic and acidic residues" evidence="12">
    <location>
        <begin position="240"/>
        <end position="253"/>
    </location>
</feature>
<evidence type="ECO:0000256" key="11">
    <source>
        <dbReference type="HAMAP-Rule" id="MF_03209"/>
    </source>
</evidence>
<keyword evidence="7 11" id="KW-0594">Phospholipid biosynthesis</keyword>
<dbReference type="PANTHER" id="PTHR10067">
    <property type="entry name" value="PHOSPHATIDYLSERINE DECARBOXYLASE"/>
    <property type="match status" value="1"/>
</dbReference>
<comment type="catalytic activity">
    <reaction evidence="11">
        <text>a 1,2-diacyl-sn-glycero-3-phospho-L-serine + H(+) = a 1,2-diacyl-sn-glycero-3-phosphoethanolamine + CO2</text>
        <dbReference type="Rhea" id="RHEA:20828"/>
        <dbReference type="ChEBI" id="CHEBI:15378"/>
        <dbReference type="ChEBI" id="CHEBI:16526"/>
        <dbReference type="ChEBI" id="CHEBI:57262"/>
        <dbReference type="ChEBI" id="CHEBI:64612"/>
        <dbReference type="EC" id="4.1.1.65"/>
    </reaction>
</comment>
<comment type="subcellular location">
    <subcellularLocation>
        <location evidence="11">Golgi apparatus membrane</location>
        <topology evidence="11">Peripheral membrane protein</topology>
        <orientation evidence="11">Cytoplasmic side</orientation>
    </subcellularLocation>
    <subcellularLocation>
        <location evidence="11">Endosome membrane</location>
        <topology evidence="11">Peripheral membrane protein</topology>
        <orientation evidence="11">Cytoplasmic side</orientation>
    </subcellularLocation>
</comment>
<feature type="compositionally biased region" description="Acidic residues" evidence="12">
    <location>
        <begin position="264"/>
        <end position="278"/>
    </location>
</feature>
<evidence type="ECO:0000256" key="1">
    <source>
        <dbReference type="ARBA" id="ARBA00005189"/>
    </source>
</evidence>
<feature type="region of interest" description="Disordered" evidence="12">
    <location>
        <begin position="326"/>
        <end position="372"/>
    </location>
</feature>
<comment type="subunit">
    <text evidence="11">Heterodimer of a large membrane-associated beta subunit and a small pyruvoyl-containing alpha subunit.</text>
</comment>
<comment type="caution">
    <text evidence="15">The sequence shown here is derived from an EMBL/GenBank/DDBJ whole genome shotgun (WGS) entry which is preliminary data.</text>
</comment>
<dbReference type="InterPro" id="IPR035892">
    <property type="entry name" value="C2_domain_sf"/>
</dbReference>
<gene>
    <name evidence="11" type="primary">PSD2</name>
    <name evidence="15" type="ORF">J3Q64DRAFT_1743390</name>
</gene>
<evidence type="ECO:0000256" key="2">
    <source>
        <dbReference type="ARBA" id="ARBA00022516"/>
    </source>
</evidence>
<comment type="cofactor">
    <cofactor evidence="11">
        <name>pyruvate</name>
        <dbReference type="ChEBI" id="CHEBI:15361"/>
    </cofactor>
    <text evidence="11">Binds 1 pyruvoyl group covalently per subunit.</text>
</comment>
<feature type="active site" description="Charge relay system; for autoendoproteolytic cleavage activity" evidence="11">
    <location>
        <position position="632"/>
    </location>
</feature>
<dbReference type="Proteomes" id="UP001448207">
    <property type="component" value="Unassembled WGS sequence"/>
</dbReference>
<feature type="chain" id="PRO_5044935667" description="Phosphatidylserine decarboxylase 2 beta chain" evidence="11">
    <location>
        <begin position="1"/>
        <end position="718"/>
    </location>
</feature>
<reference evidence="15 16" key="1">
    <citation type="submission" date="2024-04" db="EMBL/GenBank/DDBJ databases">
        <title>Symmetric and asymmetric DNA N6-adenine methylation regulates different biological responses in Mucorales.</title>
        <authorList>
            <consortium name="Lawrence Berkeley National Laboratory"/>
            <person name="Lax C."/>
            <person name="Mondo S.J."/>
            <person name="Osorio-Concepcion M."/>
            <person name="Muszewska A."/>
            <person name="Corrochano-Luque M."/>
            <person name="Gutierrez G."/>
            <person name="Riley R."/>
            <person name="Lipzen A."/>
            <person name="Guo J."/>
            <person name="Hundley H."/>
            <person name="Amirebrahimi M."/>
            <person name="Ng V."/>
            <person name="Lorenzo-Gutierrez D."/>
            <person name="Binder U."/>
            <person name="Yang J."/>
            <person name="Song Y."/>
            <person name="Canovas D."/>
            <person name="Navarro E."/>
            <person name="Freitag M."/>
            <person name="Gabaldon T."/>
            <person name="Grigoriev I.V."/>
            <person name="Corrochano L.M."/>
            <person name="Nicolas F.E."/>
            <person name="Garre V."/>
        </authorList>
    </citation>
    <scope>NUCLEOTIDE SEQUENCE [LARGE SCALE GENOMIC DNA]</scope>
    <source>
        <strain evidence="15 16">L51</strain>
    </source>
</reference>
<dbReference type="PROSITE" id="PS50222">
    <property type="entry name" value="EF_HAND_2"/>
    <property type="match status" value="1"/>
</dbReference>
<comment type="pathway">
    <text evidence="1">Lipid metabolism.</text>
</comment>
<keyword evidence="5 11" id="KW-0472">Membrane</keyword>
<keyword evidence="16" id="KW-1185">Reference proteome</keyword>
<dbReference type="InterPro" id="IPR003817">
    <property type="entry name" value="PS_Dcarbxylase"/>
</dbReference>
<keyword evidence="2 11" id="KW-0444">Lipid biosynthesis</keyword>
<dbReference type="PROSITE" id="PS50004">
    <property type="entry name" value="C2"/>
    <property type="match status" value="1"/>
</dbReference>
<evidence type="ECO:0000259" key="13">
    <source>
        <dbReference type="PROSITE" id="PS50004"/>
    </source>
</evidence>
<feature type="modified residue" description="Pyruvic acid (Ser); by autocatalysis" evidence="11">
    <location>
        <position position="719"/>
    </location>
</feature>
<feature type="site" description="Cleavage (non-hydrolytic); by autocatalysis" evidence="11">
    <location>
        <begin position="718"/>
        <end position="719"/>
    </location>
</feature>
<keyword evidence="3 11" id="KW-0210">Decarboxylase</keyword>
<evidence type="ECO:0000256" key="12">
    <source>
        <dbReference type="SAM" id="MobiDB-lite"/>
    </source>
</evidence>
<accession>A0ABR3AY67</accession>
<keyword evidence="8 11" id="KW-0456">Lyase</keyword>
<dbReference type="InterPro" id="IPR011992">
    <property type="entry name" value="EF-hand-dom_pair"/>
</dbReference>
<sequence length="767" mass="86241">MPYVFLLYICLKKYIVTRTGFDMDPFVVVSFGTSTFRTSSIRHNLNPVWQEKLFFHVRHNESAYHLKFAVYDKEKFTGNDLVGSAVMPIMDIIRQSAEKKKSMSTTEMPDNSIHQDMDLHTLTLHMENEDKWKDRNATLTIRAKFVPYDEMRKMFWIALAKTYDVEGSGTMSRLEVQSMLETIGSTITEATLDSFWRKHGRDPTNEADELPLEDLVECFESHMLAANEHPSTAAELDPSSTEKESSEDNKETDDCFLSSYSDEGGSEDDDDDEDDEDDIDEDVEVIGQWLDALGSDGNHLDYATGSSASGTSSDDNDNEEVLLEARGVQYSGPEPVTFENTPSENTYTKDTDEKVPENKPKKHPVSTKTCLTRRSSSASSEKVIRLSECPICHRSNLSKRAQMDIVAHVATCAANDWTTVDRFLMGNFLTEAYAQRRWFIKLVSKVGYGKYSLGTNNANIIVQDRRTGQLIEERMSVYIRLGMRLVYKGTNTGIQSKTAQRILTNMTLRQGRRFDAPISVREIPAFIKFHKIDMSEVLQPLSSFNSFNEFFYRVLKPNSRPCDSPDNPDVAVSPADCRMMAFGTVDDATRLWIKGIEFSLSKLLDDPNAQITFGGGSLAVFRLAPQDYHRFHSPVDGTITSIRYVAGQYYTVNPIAVRTTLDVFGENARAVVSIDSERFGKVSVVCVGAMMVGSIIITAKVGMKLSRTDELGYFAFGGSTLVVIWQKDVIELDKDLINNSKNTMETLVRVGNHIGTRRPSATSQICQ</sequence>
<feature type="chain" id="PRO_5044935668" description="Phosphatidylserine decarboxylase 2 alpha chain" evidence="11">
    <location>
        <begin position="719"/>
        <end position="767"/>
    </location>
</feature>
<dbReference type="InterPro" id="IPR033179">
    <property type="entry name" value="PSD_type2_pro"/>
</dbReference>
<dbReference type="InterPro" id="IPR000008">
    <property type="entry name" value="C2_dom"/>
</dbReference>